<comment type="similarity">
    <text evidence="2">Belongs to the cyclic nucleotide-gated cation channel (TC 1.A.1.5) family.</text>
</comment>
<keyword evidence="4 10" id="KW-0812">Transmembrane</keyword>
<dbReference type="Gene3D" id="1.10.287.70">
    <property type="match status" value="1"/>
</dbReference>
<evidence type="ECO:0000256" key="2">
    <source>
        <dbReference type="ARBA" id="ARBA00010486"/>
    </source>
</evidence>
<keyword evidence="13" id="KW-1185">Reference proteome</keyword>
<name>A0ABP1BZC4_9BRYO</name>
<evidence type="ECO:0000256" key="6">
    <source>
        <dbReference type="ARBA" id="ARBA00023065"/>
    </source>
</evidence>
<dbReference type="EMBL" id="OZ023709">
    <property type="protein sequence ID" value="CAK9881827.1"/>
    <property type="molecule type" value="Genomic_DNA"/>
</dbReference>
<evidence type="ECO:0000256" key="10">
    <source>
        <dbReference type="SAM" id="Phobius"/>
    </source>
</evidence>
<evidence type="ECO:0000256" key="1">
    <source>
        <dbReference type="ARBA" id="ARBA00004141"/>
    </source>
</evidence>
<keyword evidence="8" id="KW-1071">Ligand-gated ion channel</keyword>
<accession>A0ABP1BZC4</accession>
<dbReference type="PRINTS" id="PR01463">
    <property type="entry name" value="EAGCHANLFMLY"/>
</dbReference>
<evidence type="ECO:0000256" key="7">
    <source>
        <dbReference type="ARBA" id="ARBA00023136"/>
    </source>
</evidence>
<sequence>MFHDSKGPVTSRHTLEGEKKKFVRFVNDSDSERSLSSESLKPLRVESPSSAVKRGWEKGSRGLWKVGRSLGLGSSRVYSEDLQVPSKMKILDPRSNFCQQWNKFFVITCLVAIFVDPLFYYLPVVSGSTGNGTCITISKKLAISVTVFRTTTDILYLIHMALQFRTAFIAPSSTKFGRGVLVVDPHKIAMRYLKKDFWLDFVAVLPLPQLVIWIISPRRARSPAVATMNTLRYIIVFQYLPRVFRMFPLISEMVRNTGVLMETAWAGAACNLLLYLIASHVVGACWYFLAVDRQVTCWRDNCQDEVAISCIDAFFDCSSLDALAAVRFSWENSSNIITNCDSISSSNPFFNYGIYTNAISNGITTSKMKFMVKYFYCVWTGLLSLSSLAQSFAVSTYIWEIVFTICIIILGLLLFAFLIGNMQTYLQSLTVRLEEMRVKRRDAEEWMKHRQLPPELVERVRRFDQYRWAATRGVDEEDLVQSLPLDLRRDIKRHLCLDLVRQVPLFDQMDNSLLDAMCERLKPVLSTEHSFIVREGDPVNEMLFIIRGKLETTTTNGGRTGFFNSGIIISGGFCGEELLTWALDPKPSNNLPTSTRTVQALVEVEAFALSAEDLKFVASQFRRLHSKQLQHTFRYYSHQWRTWAACFVQAAWRRYCRRKIAELRRMEEDLRLQEAMAGADKMLTKPSLGAALMASRFATNAMRGVQRLRTMHAAEMTHISNIPKPTEPDFSLDHFD</sequence>
<keyword evidence="7 10" id="KW-0472">Membrane</keyword>
<dbReference type="SMART" id="SM00100">
    <property type="entry name" value="cNMP"/>
    <property type="match status" value="1"/>
</dbReference>
<dbReference type="InterPro" id="IPR018490">
    <property type="entry name" value="cNMP-bd_dom_sf"/>
</dbReference>
<keyword evidence="5 10" id="KW-1133">Transmembrane helix</keyword>
<gene>
    <name evidence="12" type="ORF">CSSPJE1EN2_LOCUS23183</name>
</gene>
<keyword evidence="9" id="KW-0407">Ion channel</keyword>
<feature type="transmembrane region" description="Helical" evidence="10">
    <location>
        <begin position="374"/>
        <end position="392"/>
    </location>
</feature>
<dbReference type="SUPFAM" id="SSF51206">
    <property type="entry name" value="cAMP-binding domain-like"/>
    <property type="match status" value="1"/>
</dbReference>
<evidence type="ECO:0000313" key="13">
    <source>
        <dbReference type="Proteomes" id="UP001497522"/>
    </source>
</evidence>
<feature type="transmembrane region" description="Helical" evidence="10">
    <location>
        <begin position="197"/>
        <end position="216"/>
    </location>
</feature>
<dbReference type="Proteomes" id="UP001497522">
    <property type="component" value="Chromosome 8"/>
</dbReference>
<evidence type="ECO:0000259" key="11">
    <source>
        <dbReference type="PROSITE" id="PS50042"/>
    </source>
</evidence>
<feature type="transmembrane region" description="Helical" evidence="10">
    <location>
        <begin position="104"/>
        <end position="122"/>
    </location>
</feature>
<dbReference type="InterPro" id="IPR003938">
    <property type="entry name" value="K_chnl_volt-dep_EAG/ELK/ERG"/>
</dbReference>
<comment type="subcellular location">
    <subcellularLocation>
        <location evidence="1">Membrane</location>
        <topology evidence="1">Multi-pass membrane protein</topology>
    </subcellularLocation>
</comment>
<dbReference type="InterPro" id="IPR014710">
    <property type="entry name" value="RmlC-like_jellyroll"/>
</dbReference>
<protein>
    <recommendedName>
        <fullName evidence="11">Cyclic nucleotide-binding domain-containing protein</fullName>
    </recommendedName>
</protein>
<evidence type="ECO:0000256" key="9">
    <source>
        <dbReference type="ARBA" id="ARBA00023303"/>
    </source>
</evidence>
<dbReference type="Gene3D" id="1.10.287.630">
    <property type="entry name" value="Helix hairpin bin"/>
    <property type="match status" value="1"/>
</dbReference>
<keyword evidence="3" id="KW-0813">Transport</keyword>
<evidence type="ECO:0000256" key="4">
    <source>
        <dbReference type="ARBA" id="ARBA00022692"/>
    </source>
</evidence>
<dbReference type="Gene3D" id="2.60.120.10">
    <property type="entry name" value="Jelly Rolls"/>
    <property type="match status" value="1"/>
</dbReference>
<dbReference type="PANTHER" id="PTHR45651">
    <property type="entry name" value="CYCLIC NUCLEOTIDE-GATED ION CHANNEL 15-RELATED-RELATED"/>
    <property type="match status" value="1"/>
</dbReference>
<evidence type="ECO:0000313" key="12">
    <source>
        <dbReference type="EMBL" id="CAK9881827.1"/>
    </source>
</evidence>
<dbReference type="InterPro" id="IPR005821">
    <property type="entry name" value="Ion_trans_dom"/>
</dbReference>
<reference evidence="12" key="1">
    <citation type="submission" date="2024-03" db="EMBL/GenBank/DDBJ databases">
        <authorList>
            <consortium name="ELIXIR-Norway"/>
            <consortium name="Elixir Norway"/>
        </authorList>
    </citation>
    <scope>NUCLEOTIDE SEQUENCE</scope>
</reference>
<dbReference type="PROSITE" id="PS50042">
    <property type="entry name" value="CNMP_BINDING_3"/>
    <property type="match status" value="1"/>
</dbReference>
<evidence type="ECO:0000256" key="8">
    <source>
        <dbReference type="ARBA" id="ARBA00023286"/>
    </source>
</evidence>
<keyword evidence="6" id="KW-0406">Ion transport</keyword>
<organism evidence="12 13">
    <name type="scientific">Sphagnum jensenii</name>
    <dbReference type="NCBI Taxonomy" id="128206"/>
    <lineage>
        <taxon>Eukaryota</taxon>
        <taxon>Viridiplantae</taxon>
        <taxon>Streptophyta</taxon>
        <taxon>Embryophyta</taxon>
        <taxon>Bryophyta</taxon>
        <taxon>Sphagnophytina</taxon>
        <taxon>Sphagnopsida</taxon>
        <taxon>Sphagnales</taxon>
        <taxon>Sphagnaceae</taxon>
        <taxon>Sphagnum</taxon>
    </lineage>
</organism>
<dbReference type="PANTHER" id="PTHR45651:SF12">
    <property type="entry name" value="CYCLIC NUCLEOTIDE-GATED ION CHANNEL 15-RELATED"/>
    <property type="match status" value="1"/>
</dbReference>
<dbReference type="Pfam" id="PF00520">
    <property type="entry name" value="Ion_trans"/>
    <property type="match status" value="1"/>
</dbReference>
<feature type="domain" description="Cyclic nucleotide-binding" evidence="11">
    <location>
        <begin position="505"/>
        <end position="589"/>
    </location>
</feature>
<evidence type="ECO:0000256" key="3">
    <source>
        <dbReference type="ARBA" id="ARBA00022448"/>
    </source>
</evidence>
<dbReference type="InterPro" id="IPR000595">
    <property type="entry name" value="cNMP-bd_dom"/>
</dbReference>
<dbReference type="SUPFAM" id="SSF81324">
    <property type="entry name" value="Voltage-gated potassium channels"/>
    <property type="match status" value="1"/>
</dbReference>
<feature type="transmembrane region" description="Helical" evidence="10">
    <location>
        <begin position="264"/>
        <end position="289"/>
    </location>
</feature>
<dbReference type="CDD" id="cd00038">
    <property type="entry name" value="CAP_ED"/>
    <property type="match status" value="1"/>
</dbReference>
<proteinExistence type="inferred from homology"/>
<evidence type="ECO:0000256" key="5">
    <source>
        <dbReference type="ARBA" id="ARBA00022989"/>
    </source>
</evidence>
<feature type="transmembrane region" description="Helical" evidence="10">
    <location>
        <begin position="398"/>
        <end position="419"/>
    </location>
</feature>